<dbReference type="OrthoDB" id="2690291at2759"/>
<dbReference type="Proteomes" id="UP000054538">
    <property type="component" value="Unassembled WGS sequence"/>
</dbReference>
<dbReference type="AlphaFoldDB" id="A0A0D0CLR8"/>
<sequence>SMAHTKQTAKKTTGGMGPCQQLTQQCKNMPTMTVTKAAGTAKKCLAHKAKASGGRASQIPLLDDNQPMTVDEDIEGMPQQSSSLPLMTPSPVQGSSALPPASADDAKSDARFHFSCFEKTSSDNFPVMNSHIEMTAGSQVNCELLLIIHFYCKGMDLQGSLPQAITDYLWLYFWPGDLQFLQSEFNFATHAKINMHREKMKLLREGICRVLPSHMVIFISMHSDEECGDLFAGQEGPETKPRTIAVNMDHFFSLLFESRMDCFLDGATLVLLTCGWLVKHEGSFNELHSSLCQ</sequence>
<protein>
    <submittedName>
        <fullName evidence="2">Uncharacterized protein</fullName>
    </submittedName>
</protein>
<organism evidence="2 3">
    <name type="scientific">Paxillus rubicundulus Ve08.2h10</name>
    <dbReference type="NCBI Taxonomy" id="930991"/>
    <lineage>
        <taxon>Eukaryota</taxon>
        <taxon>Fungi</taxon>
        <taxon>Dikarya</taxon>
        <taxon>Basidiomycota</taxon>
        <taxon>Agaricomycotina</taxon>
        <taxon>Agaricomycetes</taxon>
        <taxon>Agaricomycetidae</taxon>
        <taxon>Boletales</taxon>
        <taxon>Paxilineae</taxon>
        <taxon>Paxillaceae</taxon>
        <taxon>Paxillus</taxon>
    </lineage>
</organism>
<proteinExistence type="predicted"/>
<reference evidence="3" key="2">
    <citation type="submission" date="2015-01" db="EMBL/GenBank/DDBJ databases">
        <title>Evolutionary Origins and Diversification of the Mycorrhizal Mutualists.</title>
        <authorList>
            <consortium name="DOE Joint Genome Institute"/>
            <consortium name="Mycorrhizal Genomics Consortium"/>
            <person name="Kohler A."/>
            <person name="Kuo A."/>
            <person name="Nagy L.G."/>
            <person name="Floudas D."/>
            <person name="Copeland A."/>
            <person name="Barry K.W."/>
            <person name="Cichocki N."/>
            <person name="Veneault-Fourrey C."/>
            <person name="LaButti K."/>
            <person name="Lindquist E.A."/>
            <person name="Lipzen A."/>
            <person name="Lundell T."/>
            <person name="Morin E."/>
            <person name="Murat C."/>
            <person name="Riley R."/>
            <person name="Ohm R."/>
            <person name="Sun H."/>
            <person name="Tunlid A."/>
            <person name="Henrissat B."/>
            <person name="Grigoriev I.V."/>
            <person name="Hibbett D.S."/>
            <person name="Martin F."/>
        </authorList>
    </citation>
    <scope>NUCLEOTIDE SEQUENCE [LARGE SCALE GENOMIC DNA]</scope>
    <source>
        <strain evidence="3">Ve08.2h10</strain>
    </source>
</reference>
<keyword evidence="3" id="KW-1185">Reference proteome</keyword>
<reference evidence="2 3" key="1">
    <citation type="submission" date="2014-04" db="EMBL/GenBank/DDBJ databases">
        <authorList>
            <consortium name="DOE Joint Genome Institute"/>
            <person name="Kuo A."/>
            <person name="Kohler A."/>
            <person name="Jargeat P."/>
            <person name="Nagy L.G."/>
            <person name="Floudas D."/>
            <person name="Copeland A."/>
            <person name="Barry K.W."/>
            <person name="Cichocki N."/>
            <person name="Veneault-Fourrey C."/>
            <person name="LaButti K."/>
            <person name="Lindquist E.A."/>
            <person name="Lipzen A."/>
            <person name="Lundell T."/>
            <person name="Morin E."/>
            <person name="Murat C."/>
            <person name="Sun H."/>
            <person name="Tunlid A."/>
            <person name="Henrissat B."/>
            <person name="Grigoriev I.V."/>
            <person name="Hibbett D.S."/>
            <person name="Martin F."/>
            <person name="Nordberg H.P."/>
            <person name="Cantor M.N."/>
            <person name="Hua S.X."/>
        </authorList>
    </citation>
    <scope>NUCLEOTIDE SEQUENCE [LARGE SCALE GENOMIC DNA]</scope>
    <source>
        <strain evidence="2 3">Ve08.2h10</strain>
    </source>
</reference>
<dbReference type="STRING" id="930991.A0A0D0CLR8"/>
<feature type="compositionally biased region" description="Polar residues" evidence="1">
    <location>
        <begin position="78"/>
        <end position="94"/>
    </location>
</feature>
<feature type="region of interest" description="Disordered" evidence="1">
    <location>
        <begin position="68"/>
        <end position="105"/>
    </location>
</feature>
<feature type="region of interest" description="Disordered" evidence="1">
    <location>
        <begin position="1"/>
        <end position="20"/>
    </location>
</feature>
<dbReference type="EMBL" id="KN827596">
    <property type="protein sequence ID" value="KIK76243.1"/>
    <property type="molecule type" value="Genomic_DNA"/>
</dbReference>
<dbReference type="HOGENOM" id="CLU_092273_0_0_1"/>
<feature type="non-terminal residue" evidence="2">
    <location>
        <position position="293"/>
    </location>
</feature>
<evidence type="ECO:0000313" key="3">
    <source>
        <dbReference type="Proteomes" id="UP000054538"/>
    </source>
</evidence>
<name>A0A0D0CLR8_9AGAM</name>
<evidence type="ECO:0000313" key="2">
    <source>
        <dbReference type="EMBL" id="KIK76243.1"/>
    </source>
</evidence>
<accession>A0A0D0CLR8</accession>
<gene>
    <name evidence="2" type="ORF">PAXRUDRAFT_170510</name>
</gene>
<dbReference type="InParanoid" id="A0A0D0CLR8"/>
<evidence type="ECO:0000256" key="1">
    <source>
        <dbReference type="SAM" id="MobiDB-lite"/>
    </source>
</evidence>